<gene>
    <name evidence="10" type="ORF">LZ480_16195</name>
</gene>
<dbReference type="InterPro" id="IPR003660">
    <property type="entry name" value="HAMP_dom"/>
</dbReference>
<comment type="similarity">
    <text evidence="5">Belongs to the methyl-accepting chemotaxis (MCP) protein family.</text>
</comment>
<evidence type="ECO:0000256" key="2">
    <source>
        <dbReference type="ARBA" id="ARBA00022475"/>
    </source>
</evidence>
<keyword evidence="2" id="KW-1003">Cell membrane</keyword>
<reference evidence="10 11" key="1">
    <citation type="submission" date="2022-03" db="EMBL/GenBank/DDBJ databases">
        <authorList>
            <person name="Jo J.-H."/>
            <person name="Im W.-T."/>
        </authorList>
    </citation>
    <scope>NUCLEOTIDE SEQUENCE [LARGE SCALE GENOMIC DNA]</scope>
    <source>
        <strain evidence="10 11">MA9</strain>
    </source>
</reference>
<dbReference type="InterPro" id="IPR004090">
    <property type="entry name" value="Chemotax_Me-accpt_rcpt"/>
</dbReference>
<dbReference type="CDD" id="cd06225">
    <property type="entry name" value="HAMP"/>
    <property type="match status" value="1"/>
</dbReference>
<accession>A0ABS9UGE6</accession>
<dbReference type="InterPro" id="IPR004089">
    <property type="entry name" value="MCPsignal_dom"/>
</dbReference>
<dbReference type="Gene3D" id="6.10.340.10">
    <property type="match status" value="1"/>
</dbReference>
<evidence type="ECO:0000313" key="10">
    <source>
        <dbReference type="EMBL" id="MCH7323417.1"/>
    </source>
</evidence>
<dbReference type="SMART" id="SM00304">
    <property type="entry name" value="HAMP"/>
    <property type="match status" value="1"/>
</dbReference>
<keyword evidence="7" id="KW-1133">Transmembrane helix</keyword>
<dbReference type="Pfam" id="PF00015">
    <property type="entry name" value="MCPsignal"/>
    <property type="match status" value="1"/>
</dbReference>
<evidence type="ECO:0000256" key="4">
    <source>
        <dbReference type="ARBA" id="ARBA00023224"/>
    </source>
</evidence>
<dbReference type="SMART" id="SM00283">
    <property type="entry name" value="MA"/>
    <property type="match status" value="1"/>
</dbReference>
<evidence type="ECO:0000259" key="8">
    <source>
        <dbReference type="PROSITE" id="PS50111"/>
    </source>
</evidence>
<dbReference type="Gene3D" id="1.10.287.950">
    <property type="entry name" value="Methyl-accepting chemotaxis protein"/>
    <property type="match status" value="1"/>
</dbReference>
<sequence>MSIGKKLNTILFILIAIIALSTVISFNSYNNIQESTKEAMDNRMTQVAMIDDIRYNIAMQGLYARAIIIDPSQKNEENLRTYAKKLDDNIAYLQEHADTDEMLQLVQQVSKFNDDFNVQAGQVIANYKTNITEAKNIVKNNLQSANVDILSTALEMEKIEKQRLEDIKVETANDIRLSKITSVVVLIISLIISAAAVLYIRKRIIKPLVQVSDEATKISDGDLTGKDIQVFSKDEIGNLANTFNTMRSNLRNLVFNVQQNTEHLSAASEELSASTQEITATTNDVTHRVLETAEAAQNSSQIAADSAIAMEETAIGVQRIAETTQTLHSKALTASEAAASGRKIITEAKDQMTTIDGSTVTVNELVTKLAKQTEEISSISQVITAITDQTNLLALNAAIEAARAGEHGKGFAVVADEVRKLAEESKNSATSIVALTQEIKRDTAEVEEAVRNSLASVKEGVLIIEKAGKSFNQIELDVEDMKNSIQDVSATSEQLSASAEEVTASVNEIAIGANKASESVEMIAAAMEEQSASMEQVNHVAISVTESSQQLQIQIQQFRV</sequence>
<dbReference type="PANTHER" id="PTHR32089">
    <property type="entry name" value="METHYL-ACCEPTING CHEMOTAXIS PROTEIN MCPB"/>
    <property type="match status" value="1"/>
</dbReference>
<dbReference type="RefSeq" id="WP_241370587.1">
    <property type="nucleotide sequence ID" value="NZ_JAKZFC010000007.1"/>
</dbReference>
<dbReference type="SUPFAM" id="SSF58104">
    <property type="entry name" value="Methyl-accepting chemotaxis protein (MCP) signaling domain"/>
    <property type="match status" value="1"/>
</dbReference>
<evidence type="ECO:0000256" key="7">
    <source>
        <dbReference type="SAM" id="Phobius"/>
    </source>
</evidence>
<feature type="domain" description="HAMP" evidence="9">
    <location>
        <begin position="202"/>
        <end position="255"/>
    </location>
</feature>
<evidence type="ECO:0000256" key="5">
    <source>
        <dbReference type="ARBA" id="ARBA00029447"/>
    </source>
</evidence>
<keyword evidence="4 6" id="KW-0807">Transducer</keyword>
<dbReference type="Pfam" id="PF12729">
    <property type="entry name" value="4HB_MCP_1"/>
    <property type="match status" value="1"/>
</dbReference>
<evidence type="ECO:0000256" key="1">
    <source>
        <dbReference type="ARBA" id="ARBA00004236"/>
    </source>
</evidence>
<dbReference type="InterPro" id="IPR024478">
    <property type="entry name" value="HlyB_4HB_MCP"/>
</dbReference>
<feature type="transmembrane region" description="Helical" evidence="7">
    <location>
        <begin position="180"/>
        <end position="200"/>
    </location>
</feature>
<comment type="subcellular location">
    <subcellularLocation>
        <location evidence="1">Cell membrane</location>
    </subcellularLocation>
</comment>
<evidence type="ECO:0000313" key="11">
    <source>
        <dbReference type="Proteomes" id="UP001316087"/>
    </source>
</evidence>
<dbReference type="PRINTS" id="PR00260">
    <property type="entry name" value="CHEMTRNSDUCR"/>
</dbReference>
<keyword evidence="7" id="KW-0812">Transmembrane</keyword>
<dbReference type="EMBL" id="JAKZFC010000007">
    <property type="protein sequence ID" value="MCH7323417.1"/>
    <property type="molecule type" value="Genomic_DNA"/>
</dbReference>
<protein>
    <submittedName>
        <fullName evidence="10">Methyl-accepting chemotaxis protein</fullName>
    </submittedName>
</protein>
<dbReference type="PROSITE" id="PS50885">
    <property type="entry name" value="HAMP"/>
    <property type="match status" value="1"/>
</dbReference>
<keyword evidence="3 7" id="KW-0472">Membrane</keyword>
<comment type="caution">
    <text evidence="10">The sequence shown here is derived from an EMBL/GenBank/DDBJ whole genome shotgun (WGS) entry which is preliminary data.</text>
</comment>
<dbReference type="SUPFAM" id="SSF158472">
    <property type="entry name" value="HAMP domain-like"/>
    <property type="match status" value="1"/>
</dbReference>
<evidence type="ECO:0000256" key="6">
    <source>
        <dbReference type="PROSITE-ProRule" id="PRU00284"/>
    </source>
</evidence>
<keyword evidence="11" id="KW-1185">Reference proteome</keyword>
<organism evidence="10 11">
    <name type="scientific">Solibacillus palustris</name>
    <dbReference type="NCBI Taxonomy" id="2908203"/>
    <lineage>
        <taxon>Bacteria</taxon>
        <taxon>Bacillati</taxon>
        <taxon>Bacillota</taxon>
        <taxon>Bacilli</taxon>
        <taxon>Bacillales</taxon>
        <taxon>Caryophanaceae</taxon>
        <taxon>Solibacillus</taxon>
    </lineage>
</organism>
<feature type="domain" description="Methyl-accepting transducer" evidence="8">
    <location>
        <begin position="274"/>
        <end position="510"/>
    </location>
</feature>
<evidence type="ECO:0000256" key="3">
    <source>
        <dbReference type="ARBA" id="ARBA00023136"/>
    </source>
</evidence>
<name>A0ABS9UGE6_9BACL</name>
<dbReference type="PROSITE" id="PS50111">
    <property type="entry name" value="CHEMOTAXIS_TRANSDUC_2"/>
    <property type="match status" value="1"/>
</dbReference>
<dbReference type="Pfam" id="PF00672">
    <property type="entry name" value="HAMP"/>
    <property type="match status" value="1"/>
</dbReference>
<evidence type="ECO:0000259" key="9">
    <source>
        <dbReference type="PROSITE" id="PS50885"/>
    </source>
</evidence>
<dbReference type="CDD" id="cd11386">
    <property type="entry name" value="MCP_signal"/>
    <property type="match status" value="1"/>
</dbReference>
<dbReference type="PANTHER" id="PTHR32089:SF112">
    <property type="entry name" value="LYSOZYME-LIKE PROTEIN-RELATED"/>
    <property type="match status" value="1"/>
</dbReference>
<proteinExistence type="inferred from homology"/>
<dbReference type="Proteomes" id="UP001316087">
    <property type="component" value="Unassembled WGS sequence"/>
</dbReference>